<dbReference type="SUPFAM" id="SSF142433">
    <property type="entry name" value="CinA-like"/>
    <property type="match status" value="1"/>
</dbReference>
<dbReference type="Pfam" id="PF02464">
    <property type="entry name" value="CinA"/>
    <property type="match status" value="1"/>
</dbReference>
<evidence type="ECO:0000313" key="2">
    <source>
        <dbReference type="EMBL" id="GEO83277.1"/>
    </source>
</evidence>
<proteinExistence type="predicted"/>
<dbReference type="EMBL" id="BJZP01000001">
    <property type="protein sequence ID" value="GEO83277.1"/>
    <property type="molecule type" value="Genomic_DNA"/>
</dbReference>
<organism evidence="2 3">
    <name type="scientific">Ciceribacter naphthalenivorans</name>
    <dbReference type="NCBI Taxonomy" id="1118451"/>
    <lineage>
        <taxon>Bacteria</taxon>
        <taxon>Pseudomonadati</taxon>
        <taxon>Pseudomonadota</taxon>
        <taxon>Alphaproteobacteria</taxon>
        <taxon>Hyphomicrobiales</taxon>
        <taxon>Rhizobiaceae</taxon>
        <taxon>Ciceribacter</taxon>
    </lineage>
</organism>
<sequence>MSLYPADIEVAAAGVIAGFTARKLTVATAESCTGGLIIGALTEIAGSSAVVDRGFITYSNQAKIDLLGVSAETLAHHGAVSRPTAIEMVNGALQRSRCDVAVAVTGIAGPGGGSDEKPVGLVHVAARRHDGTVLHREMCYGDLGRSGIRLATVRTALEMLGELAR</sequence>
<dbReference type="NCBIfam" id="TIGR00199">
    <property type="entry name" value="PncC_domain"/>
    <property type="match status" value="1"/>
</dbReference>
<dbReference type="RefSeq" id="WP_147178036.1">
    <property type="nucleotide sequence ID" value="NZ_BJZP01000001.1"/>
</dbReference>
<dbReference type="OrthoDB" id="9801454at2"/>
<dbReference type="InterPro" id="IPR008136">
    <property type="entry name" value="CinA_C"/>
</dbReference>
<protein>
    <submittedName>
        <fullName evidence="2">Competence damage-inducible protein A</fullName>
    </submittedName>
</protein>
<keyword evidence="3" id="KW-1185">Reference proteome</keyword>
<feature type="domain" description="CinA C-terminal" evidence="1">
    <location>
        <begin position="13"/>
        <end position="162"/>
    </location>
</feature>
<evidence type="ECO:0000313" key="3">
    <source>
        <dbReference type="Proteomes" id="UP000321717"/>
    </source>
</evidence>
<gene>
    <name evidence="2" type="primary">cinA</name>
    <name evidence="2" type="ORF">RNA01_02090</name>
</gene>
<dbReference type="InterPro" id="IPR036653">
    <property type="entry name" value="CinA-like_C"/>
</dbReference>
<name>A0A512HCT7_9HYPH</name>
<comment type="caution">
    <text evidence="2">The sequence shown here is derived from an EMBL/GenBank/DDBJ whole genome shotgun (WGS) entry which is preliminary data.</text>
</comment>
<reference evidence="2 3" key="1">
    <citation type="submission" date="2019-07" db="EMBL/GenBank/DDBJ databases">
        <title>Whole genome shotgun sequence of Rhizobium naphthalenivorans NBRC 107585.</title>
        <authorList>
            <person name="Hosoyama A."/>
            <person name="Uohara A."/>
            <person name="Ohji S."/>
            <person name="Ichikawa N."/>
        </authorList>
    </citation>
    <scope>NUCLEOTIDE SEQUENCE [LARGE SCALE GENOMIC DNA]</scope>
    <source>
        <strain evidence="2 3">NBRC 107585</strain>
    </source>
</reference>
<evidence type="ECO:0000259" key="1">
    <source>
        <dbReference type="Pfam" id="PF02464"/>
    </source>
</evidence>
<dbReference type="AlphaFoldDB" id="A0A512HCT7"/>
<dbReference type="Proteomes" id="UP000321717">
    <property type="component" value="Unassembled WGS sequence"/>
</dbReference>
<dbReference type="Gene3D" id="3.90.950.20">
    <property type="entry name" value="CinA-like"/>
    <property type="match status" value="1"/>
</dbReference>
<accession>A0A512HCT7</accession>